<feature type="domain" description="tRNA uridine 5-carboxymethylaminomethyl modification enzyme C-terminal subdomain" evidence="22">
    <location>
        <begin position="795"/>
        <end position="866"/>
    </location>
</feature>
<dbReference type="EC" id="2.7.1.33" evidence="8"/>
<keyword evidence="17" id="KW-0173">Coenzyme A biosynthesis</keyword>
<dbReference type="Pfam" id="PF21680">
    <property type="entry name" value="GIDA_C_1st"/>
    <property type="match status" value="1"/>
</dbReference>
<dbReference type="InterPro" id="IPR044920">
    <property type="entry name" value="MnmG_C_subdom_sf"/>
</dbReference>
<dbReference type="InterPro" id="IPR041468">
    <property type="entry name" value="HTH_ParB/Spo0J"/>
</dbReference>
<proteinExistence type="inferred from homology"/>
<dbReference type="InterPro" id="IPR047001">
    <property type="entry name" value="MnmG_C_subdom"/>
</dbReference>
<dbReference type="SUPFAM" id="SSF52540">
    <property type="entry name" value="P-loop containing nucleoside triphosphate hydrolases"/>
    <property type="match status" value="2"/>
</dbReference>
<dbReference type="NCBIfam" id="TIGR00136">
    <property type="entry name" value="mnmG_gidA"/>
    <property type="match status" value="1"/>
</dbReference>
<dbReference type="CDD" id="cd11534">
    <property type="entry name" value="NTP-PPase_HisIE_like"/>
    <property type="match status" value="1"/>
</dbReference>
<feature type="region of interest" description="Disordered" evidence="20">
    <location>
        <begin position="1289"/>
        <end position="1309"/>
    </location>
</feature>
<dbReference type="HAMAP" id="MF_00129">
    <property type="entry name" value="MnmG_GidA"/>
    <property type="match status" value="1"/>
</dbReference>
<dbReference type="NCBIfam" id="TIGR00180">
    <property type="entry name" value="parB_part"/>
    <property type="match status" value="1"/>
</dbReference>
<dbReference type="InterPro" id="IPR003115">
    <property type="entry name" value="ParB_N"/>
</dbReference>
<evidence type="ECO:0000256" key="10">
    <source>
        <dbReference type="ARBA" id="ARBA00015080"/>
    </source>
</evidence>
<dbReference type="InterPro" id="IPR025669">
    <property type="entry name" value="AAA_dom"/>
</dbReference>
<keyword evidence="15" id="KW-0274">FAD</keyword>
<dbReference type="CDD" id="cd02042">
    <property type="entry name" value="ParAB_family"/>
    <property type="match status" value="1"/>
</dbReference>
<comment type="pathway">
    <text evidence="4">Amino-acid biosynthesis; L-histidine biosynthesis; L-histidine from 5-phospho-alpha-D-ribose 1-diphosphate: step 2/9.</text>
</comment>
<dbReference type="InterPro" id="IPR057240">
    <property type="entry name" value="ParB_dimer_C"/>
</dbReference>
<dbReference type="NCBIfam" id="TIGR03188">
    <property type="entry name" value="histidine_hisI"/>
    <property type="match status" value="1"/>
</dbReference>
<comment type="similarity">
    <text evidence="7">Belongs to the MnmG family.</text>
</comment>
<dbReference type="InterPro" id="IPR020595">
    <property type="entry name" value="MnmG-rel_CS"/>
</dbReference>
<dbReference type="SUPFAM" id="SSF53335">
    <property type="entry name" value="S-adenosyl-L-methionine-dependent methyltransferases"/>
    <property type="match status" value="1"/>
</dbReference>
<dbReference type="Gene3D" id="3.50.50.60">
    <property type="entry name" value="FAD/NAD(P)-binding domain"/>
    <property type="match status" value="2"/>
</dbReference>
<comment type="cofactor">
    <cofactor evidence="3">
        <name>FAD</name>
        <dbReference type="ChEBI" id="CHEBI:57692"/>
    </cofactor>
</comment>
<evidence type="ECO:0000256" key="9">
    <source>
        <dbReference type="ARBA" id="ARBA00012414"/>
    </source>
</evidence>
<dbReference type="PANTHER" id="PTHR11806">
    <property type="entry name" value="GLUCOSE INHIBITED DIVISION PROTEIN A"/>
    <property type="match status" value="1"/>
</dbReference>
<dbReference type="CDD" id="cd02025">
    <property type="entry name" value="PanK"/>
    <property type="match status" value="1"/>
</dbReference>
<dbReference type="InterPro" id="IPR026904">
    <property type="entry name" value="MnmG_C"/>
</dbReference>
<dbReference type="NCBIfam" id="TIGR00554">
    <property type="entry name" value="panK_bact"/>
    <property type="match status" value="1"/>
</dbReference>
<dbReference type="Gene3D" id="1.10.150.570">
    <property type="entry name" value="GidA associated domain, C-terminal subdomain"/>
    <property type="match status" value="1"/>
</dbReference>
<dbReference type="Pfam" id="PF01503">
    <property type="entry name" value="PRA-PH"/>
    <property type="match status" value="1"/>
</dbReference>
<gene>
    <name evidence="23" type="ORF">SCF082_LOCUS37282</name>
</gene>
<dbReference type="InterPro" id="IPR008179">
    <property type="entry name" value="HisE"/>
</dbReference>
<dbReference type="Pfam" id="PF17762">
    <property type="entry name" value="HTH_ParB"/>
    <property type="match status" value="1"/>
</dbReference>
<evidence type="ECO:0000256" key="12">
    <source>
        <dbReference type="ARBA" id="ARBA00022630"/>
    </source>
</evidence>
<dbReference type="InterPro" id="IPR027417">
    <property type="entry name" value="P-loop_NTPase"/>
</dbReference>
<keyword evidence="13" id="KW-0547">Nucleotide-binding</keyword>
<dbReference type="InterPro" id="IPR004566">
    <property type="entry name" value="PanK"/>
</dbReference>
<dbReference type="HAMAP" id="MF_00074">
    <property type="entry name" value="16SrRNA_methyltr_G"/>
    <property type="match status" value="1"/>
</dbReference>
<dbReference type="SMART" id="SM00470">
    <property type="entry name" value="ParB"/>
    <property type="match status" value="1"/>
</dbReference>
<dbReference type="HAMAP" id="MF_01020">
    <property type="entry name" value="HisE"/>
    <property type="match status" value="1"/>
</dbReference>
<evidence type="ECO:0000256" key="2">
    <source>
        <dbReference type="ARBA" id="ARBA00001460"/>
    </source>
</evidence>
<dbReference type="PROSITE" id="PS01280">
    <property type="entry name" value="GIDA_1"/>
    <property type="match status" value="1"/>
</dbReference>
<dbReference type="SMART" id="SM01228">
    <property type="entry name" value="GIDA_assoc_3"/>
    <property type="match status" value="1"/>
</dbReference>
<comment type="pathway">
    <text evidence="5">Cofactor biosynthesis; coenzyme A biosynthesis; CoA from (R)-pantothenate: step 1/5.</text>
</comment>
<evidence type="ECO:0000256" key="1">
    <source>
        <dbReference type="ARBA" id="ARBA00001206"/>
    </source>
</evidence>
<dbReference type="Pfam" id="PF23552">
    <property type="entry name" value="ParB_C"/>
    <property type="match status" value="1"/>
</dbReference>
<evidence type="ECO:0000256" key="7">
    <source>
        <dbReference type="ARBA" id="ARBA00007653"/>
    </source>
</evidence>
<evidence type="ECO:0000256" key="3">
    <source>
        <dbReference type="ARBA" id="ARBA00001974"/>
    </source>
</evidence>
<evidence type="ECO:0000256" key="5">
    <source>
        <dbReference type="ARBA" id="ARBA00005225"/>
    </source>
</evidence>
<dbReference type="SUPFAM" id="SSF101386">
    <property type="entry name" value="all-alpha NTP pyrophosphatases"/>
    <property type="match status" value="1"/>
</dbReference>
<dbReference type="Pfam" id="PF00485">
    <property type="entry name" value="PRK"/>
    <property type="match status" value="1"/>
</dbReference>
<keyword evidence="24" id="KW-1185">Reference proteome</keyword>
<dbReference type="InterPro" id="IPR004416">
    <property type="entry name" value="MnmG"/>
</dbReference>
<dbReference type="SUPFAM" id="SSF51905">
    <property type="entry name" value="FAD/NAD(P)-binding domain"/>
    <property type="match status" value="1"/>
</dbReference>
<accession>A0ABP0PP43</accession>
<dbReference type="InterPro" id="IPR002218">
    <property type="entry name" value="MnmG-rel"/>
</dbReference>
<evidence type="ECO:0000256" key="8">
    <source>
        <dbReference type="ARBA" id="ARBA00012102"/>
    </source>
</evidence>
<dbReference type="InterPro" id="IPR021130">
    <property type="entry name" value="PRib-ATP_PPHydrolase-like"/>
</dbReference>
<evidence type="ECO:0000259" key="22">
    <source>
        <dbReference type="SMART" id="SM01228"/>
    </source>
</evidence>
<evidence type="ECO:0000313" key="23">
    <source>
        <dbReference type="EMBL" id="CAK9077803.1"/>
    </source>
</evidence>
<dbReference type="Gene3D" id="3.40.50.150">
    <property type="entry name" value="Vaccinia Virus protein VP39"/>
    <property type="match status" value="1"/>
</dbReference>
<dbReference type="InterPro" id="IPR006083">
    <property type="entry name" value="PRK/URK"/>
</dbReference>
<dbReference type="EC" id="3.6.1.31" evidence="9"/>
<evidence type="ECO:0000256" key="17">
    <source>
        <dbReference type="ARBA" id="ARBA00022993"/>
    </source>
</evidence>
<dbReference type="PANTHER" id="PTHR11806:SF0">
    <property type="entry name" value="PROTEIN MTO1 HOMOLOG, MITOCHONDRIAL"/>
    <property type="match status" value="1"/>
</dbReference>
<protein>
    <recommendedName>
        <fullName evidence="10">Pantothenate kinase</fullName>
        <ecNumber evidence="8">2.7.1.33</ecNumber>
        <ecNumber evidence="9">3.6.1.31</ecNumber>
    </recommendedName>
    <alternativeName>
        <fullName evidence="19">Pantothenic acid kinase</fullName>
    </alternativeName>
</protein>
<sequence length="2061" mass="223947">MSVLSPLHSSAVAILQNAVRPHTVAGGREIAPGPGLVAVANGVQDAGVSAGATQQAKAKISEALFKPNSPSVTEMKLHLMKRLGEEFGIKLEDHESHASFGRAIRSAIDDIRWSPSGVLKLAAVEKKLGFDELGFSLDTFVNAIIDSEGSDAKRVDAAIREDLGQAEADADDAEDARRALKALLRFDESGLYGLVSVGASGSLAMLVFVSLGEGATFFARGVLEIEGEPGRPDHEARDAGDNVLAEFQIFLHGEVAVGCEEEGRDLRRPPGAEAAAAAARMGAKTALVTHRADTIGAMSCNPAIGGLGKGHLVREIDALDGLMGRVADAAGIQFRLLNRSKGPAVQGPRAQADRSLYKAAMQQAIRDTEGLTVLEGAVEDLIVDRDEVAGIVTQDGREIRAGSVVLTTGTFLNGLIHLGDRVVAAGRLGDGPALKLSERLYGLGLRMGRLKTGTPARLLRRSIDWDSLEQQHADDEPVPFSFLTDKITTPQVTCAITATTEATHTIIRENLARSPMYSGQIASRGPRYCPSIEDKVVRFADRAAHQVFLEPEGLACETVYPNGVSTSLPADVQEAFLKTLPGLERVEITQHGYAIEYDYVDPRELLPTLETKRLRRLFLAGQINGTTGYEEAGAQGLAAGINAALKAAGGGRTFVVSRADAYLGVMIDDLVTRGVTEPYRMFTSRAEFRLRLRADNADQRLTQKGVDFGCVNMIRSFAFSRKNNELQRIANILSSFSLSPREAERNGIELNKDGRRRTAFELLSYPNMSLRRLAEIWPELENVDSAIAAQVEVDARYAAYVTRQEADVTALRKDEAISIPAAFDYAALPSLRAELREKLSVQRPATLAQAGRIEGMTPAALMLILAAVKKHAVFAVSRETTERLATYEALVRAWQKAVNLVSPATLDDIWHRHIADSAQLLNFAPQGAKSWLDLGSGGGFPGLVLAIMLAERNPEARMTLVESDSRKAAFLREVARKTGVAVEIRVERSEKYATQAKSQIRDAITARALAPLPKVLAIANQKGGVGKTTTAINLGTALAAIGERVLVIDLDPQGNASTGLGVPPETRAMTSYDAVRGAVTLMEAAAKTAIPGLFVVPANSDLVGLETDLSGDPSRAYKLRDAVVALVAECQAKAADEGFKYVLIDCPPSLNILTLNALAAADAVLVPVQCEFFALEGISQLKESIDQIRASLNPGLEIQGVVLTMHDARTTLSREVAEEVRAFFGPKVYESVIPRNTRVAEAPSHGKPILLYDYDCAGSQAYMRLATEIIERERQIKANRLGRGLASLIGDVPPQGQGQPRALPAEGEQRSLSVTQLRGGLLNPRKDFAEAELAELAESIRTKGLVQPIIVRPHPSETQAYEIVAGERRWRAAQKAGIHTVPVIVRDLSDREVLELAIIENVQRADLNAIEEAGGYKELIERFDYSQEQVSEIIGKSRSHVANTLRLLKLPDSVLAYVQDGRLTAGHARALVGRSDAEALAERIVEQNLNVREAEALAQAGPIGLPGSTGPRKAREKDPDTKAFEKELADSLGLKVEVKRGSGESGNLVIKYGNFDQLDYIRMRLVGTSGCASVRCVGPMGAKGGSMSSDVLFQLAKTIRARRSEGAERSYTRQLLDGGPERCAKKFGEEAVETVIAGVGESDDALRAEAADLLYHLLVLLEVRGVALEDVLAVLDGRTSQSGLTEKAARSGANGETGKAAELQFSPYRVFTRDEWARLRADTPMTLRADELEVLSGLLEELSVEEVETIYLPLSRLLNLYVAAAQKLHAVSSTFLGRTDRKVPFIIGVAGSVAVGKSTTARVLKALLARWPDHPKVDLVTTDGFLLPNRELDVRGLMDRKGFPESFDTARLIKFLGDVKSGKERLEAPVYSHFHYDIMSEQKTVIERPDILIVEGLNVLQPPTMDTGRASEPFVSDFIDFSIFIDADPEVIENWYVERFMRLRGTAFRDPAAYFHRYVTLTHDNAVARALEIWRQINLKNLIENILPTRPRARLILRKAKDHKEVEKIKAAVAEWGCEGGEYEKETEGTGVFEAEDVKCKSGQYDFRMDKDFKVFAIIKD</sequence>
<dbReference type="Proteomes" id="UP001642464">
    <property type="component" value="Unassembled WGS sequence"/>
</dbReference>
<dbReference type="Gene3D" id="1.10.10.1800">
    <property type="entry name" value="tRNA uridine 5-carboxymethylaminomethyl modification enzyme MnmG/GidA"/>
    <property type="match status" value="1"/>
</dbReference>
<evidence type="ECO:0000313" key="24">
    <source>
        <dbReference type="Proteomes" id="UP001642464"/>
    </source>
</evidence>
<evidence type="ECO:0000256" key="15">
    <source>
        <dbReference type="ARBA" id="ARBA00022827"/>
    </source>
</evidence>
<dbReference type="Gene3D" id="3.90.1530.30">
    <property type="match status" value="1"/>
</dbReference>
<comment type="caution">
    <text evidence="23">The sequence shown here is derived from an EMBL/GenBank/DDBJ whole genome shotgun (WGS) entry which is preliminary data.</text>
</comment>
<reference evidence="23 24" key="1">
    <citation type="submission" date="2024-02" db="EMBL/GenBank/DDBJ databases">
        <authorList>
            <person name="Chen Y."/>
            <person name="Shah S."/>
            <person name="Dougan E. K."/>
            <person name="Thang M."/>
            <person name="Chan C."/>
        </authorList>
    </citation>
    <scope>NUCLEOTIDE SEQUENCE [LARGE SCALE GENOMIC DNA]</scope>
</reference>
<evidence type="ECO:0000256" key="16">
    <source>
        <dbReference type="ARBA" id="ARBA00022840"/>
    </source>
</evidence>
<dbReference type="InterPro" id="IPR049312">
    <property type="entry name" value="GIDA_C_N"/>
</dbReference>
<keyword evidence="18" id="KW-0368">Histidine biosynthesis</keyword>
<evidence type="ECO:0000256" key="18">
    <source>
        <dbReference type="ARBA" id="ARBA00023102"/>
    </source>
</evidence>
<dbReference type="HAMAP" id="MF_00215">
    <property type="entry name" value="Pantothen_kinase_1"/>
    <property type="match status" value="1"/>
</dbReference>
<dbReference type="SUPFAM" id="SSF110849">
    <property type="entry name" value="ParB/Sulfiredoxin"/>
    <property type="match status" value="1"/>
</dbReference>
<dbReference type="InterPro" id="IPR003682">
    <property type="entry name" value="rRNA_ssu_MeTfrase_G"/>
</dbReference>
<dbReference type="InterPro" id="IPR036086">
    <property type="entry name" value="ParB/Sulfiredoxin_sf"/>
</dbReference>
<dbReference type="Pfam" id="PF13614">
    <property type="entry name" value="AAA_31"/>
    <property type="match status" value="1"/>
</dbReference>
<dbReference type="NCBIfam" id="NF001613">
    <property type="entry name" value="PRK00400.1-5"/>
    <property type="match status" value="1"/>
</dbReference>
<evidence type="ECO:0000256" key="6">
    <source>
        <dbReference type="ARBA" id="ARBA00006087"/>
    </source>
</evidence>
<dbReference type="InterPro" id="IPR004437">
    <property type="entry name" value="ParB/RepB/Spo0J"/>
</dbReference>
<comment type="similarity">
    <text evidence="6">Belongs to the prokaryotic pantothenate kinase family.</text>
</comment>
<evidence type="ECO:0000256" key="13">
    <source>
        <dbReference type="ARBA" id="ARBA00022741"/>
    </source>
</evidence>
<comment type="catalytic activity">
    <reaction evidence="1">
        <text>(R)-pantothenate + ATP = (R)-4'-phosphopantothenate + ADP + H(+)</text>
        <dbReference type="Rhea" id="RHEA:16373"/>
        <dbReference type="ChEBI" id="CHEBI:10986"/>
        <dbReference type="ChEBI" id="CHEBI:15378"/>
        <dbReference type="ChEBI" id="CHEBI:29032"/>
        <dbReference type="ChEBI" id="CHEBI:30616"/>
        <dbReference type="ChEBI" id="CHEBI:456216"/>
        <dbReference type="EC" id="2.7.1.33"/>
    </reaction>
</comment>
<evidence type="ECO:0000256" key="19">
    <source>
        <dbReference type="ARBA" id="ARBA00032866"/>
    </source>
</evidence>
<dbReference type="CDD" id="cd16393">
    <property type="entry name" value="SPO0J_N"/>
    <property type="match status" value="1"/>
</dbReference>
<dbReference type="Pfam" id="PF01134">
    <property type="entry name" value="GIDA"/>
    <property type="match status" value="1"/>
</dbReference>
<evidence type="ECO:0000256" key="20">
    <source>
        <dbReference type="SAM" id="MobiDB-lite"/>
    </source>
</evidence>
<name>A0ABP0PP43_9DINO</name>
<feature type="domain" description="ParB-like N-terminal" evidence="21">
    <location>
        <begin position="1310"/>
        <end position="1402"/>
    </location>
</feature>
<dbReference type="InterPro" id="IPR029063">
    <property type="entry name" value="SAM-dependent_MTases_sf"/>
</dbReference>
<dbReference type="InterPro" id="IPR036188">
    <property type="entry name" value="FAD/NAD-bd_sf"/>
</dbReference>
<dbReference type="Pfam" id="PF13932">
    <property type="entry name" value="SAM_GIDA_C"/>
    <property type="match status" value="1"/>
</dbReference>
<dbReference type="Gene3D" id="1.10.287.1080">
    <property type="entry name" value="MazG-like"/>
    <property type="match status" value="1"/>
</dbReference>
<dbReference type="InterPro" id="IPR040131">
    <property type="entry name" value="MnmG_N"/>
</dbReference>
<evidence type="ECO:0000259" key="21">
    <source>
        <dbReference type="SMART" id="SM00470"/>
    </source>
</evidence>
<dbReference type="EMBL" id="CAXAMM010037891">
    <property type="protein sequence ID" value="CAK9077803.1"/>
    <property type="molecule type" value="Genomic_DNA"/>
</dbReference>
<organism evidence="23 24">
    <name type="scientific">Durusdinium trenchii</name>
    <dbReference type="NCBI Taxonomy" id="1381693"/>
    <lineage>
        <taxon>Eukaryota</taxon>
        <taxon>Sar</taxon>
        <taxon>Alveolata</taxon>
        <taxon>Dinophyceae</taxon>
        <taxon>Suessiales</taxon>
        <taxon>Symbiodiniaceae</taxon>
        <taxon>Durusdinium</taxon>
    </lineage>
</organism>
<keyword evidence="12" id="KW-0285">Flavoprotein</keyword>
<dbReference type="Gene3D" id="1.10.10.2830">
    <property type="match status" value="1"/>
</dbReference>
<keyword evidence="14" id="KW-0378">Hydrolase</keyword>
<evidence type="ECO:0000256" key="11">
    <source>
        <dbReference type="ARBA" id="ARBA00022605"/>
    </source>
</evidence>
<dbReference type="Gene3D" id="3.40.50.300">
    <property type="entry name" value="P-loop containing nucleotide triphosphate hydrolases"/>
    <property type="match status" value="2"/>
</dbReference>
<evidence type="ECO:0000256" key="14">
    <source>
        <dbReference type="ARBA" id="ARBA00022801"/>
    </source>
</evidence>
<comment type="catalytic activity">
    <reaction evidence="2">
        <text>1-(5-phospho-beta-D-ribosyl)-ATP + H2O = 1-(5-phospho-beta-D-ribosyl)-5'-AMP + diphosphate + H(+)</text>
        <dbReference type="Rhea" id="RHEA:22828"/>
        <dbReference type="ChEBI" id="CHEBI:15377"/>
        <dbReference type="ChEBI" id="CHEBI:15378"/>
        <dbReference type="ChEBI" id="CHEBI:33019"/>
        <dbReference type="ChEBI" id="CHEBI:59457"/>
        <dbReference type="ChEBI" id="CHEBI:73183"/>
        <dbReference type="EC" id="3.6.1.31"/>
    </reaction>
</comment>
<dbReference type="PROSITE" id="PS01281">
    <property type="entry name" value="GIDA_2"/>
    <property type="match status" value="1"/>
</dbReference>
<evidence type="ECO:0000256" key="4">
    <source>
        <dbReference type="ARBA" id="ARBA00005204"/>
    </source>
</evidence>
<dbReference type="Pfam" id="PF02195">
    <property type="entry name" value="ParB_N"/>
    <property type="match status" value="1"/>
</dbReference>
<keyword evidence="16" id="KW-0067">ATP-binding</keyword>
<keyword evidence="11" id="KW-0028">Amino-acid biosynthesis</keyword>